<dbReference type="CDD" id="cd09834">
    <property type="entry name" value="CBS_pair_bac"/>
    <property type="match status" value="1"/>
</dbReference>
<keyword evidence="6" id="KW-1185">Reference proteome</keyword>
<evidence type="ECO:0000256" key="1">
    <source>
        <dbReference type="ARBA" id="ARBA00023122"/>
    </source>
</evidence>
<protein>
    <submittedName>
        <fullName evidence="4">CBS domain protein</fullName>
    </submittedName>
    <submittedName>
        <fullName evidence="5">CBS domain-containing protein</fullName>
    </submittedName>
</protein>
<reference evidence="5 7" key="2">
    <citation type="submission" date="2018-08" db="EMBL/GenBank/DDBJ databases">
        <title>Genome of Clostridium chromiireducens C1, DSM12136.</title>
        <authorList>
            <person name="Xing M."/>
            <person name="Wei Y."/>
            <person name="Ang E.L."/>
            <person name="Zhao H."/>
            <person name="Zhang Y."/>
        </authorList>
    </citation>
    <scope>NUCLEOTIDE SEQUENCE [LARGE SCALE GENOMIC DNA]</scope>
    <source>
        <strain evidence="5 7">C1</strain>
    </source>
</reference>
<organism evidence="4 6">
    <name type="scientific">Clostridium chromiireducens</name>
    <dbReference type="NCBI Taxonomy" id="225345"/>
    <lineage>
        <taxon>Bacteria</taxon>
        <taxon>Bacillati</taxon>
        <taxon>Bacillota</taxon>
        <taxon>Clostridia</taxon>
        <taxon>Eubacteriales</taxon>
        <taxon>Clostridiaceae</taxon>
        <taxon>Clostridium</taxon>
    </lineage>
</organism>
<dbReference type="RefSeq" id="WP_079439826.1">
    <property type="nucleotide sequence ID" value="NZ_JBLZIA010000008.1"/>
</dbReference>
<evidence type="ECO:0000313" key="7">
    <source>
        <dbReference type="Proteomes" id="UP000265930"/>
    </source>
</evidence>
<evidence type="ECO:0000313" key="6">
    <source>
        <dbReference type="Proteomes" id="UP000191056"/>
    </source>
</evidence>
<dbReference type="STRING" id="225345.CLCHR_21890"/>
<dbReference type="AlphaFoldDB" id="A0A1V4IQ66"/>
<dbReference type="PANTHER" id="PTHR43080">
    <property type="entry name" value="CBS DOMAIN-CONTAINING PROTEIN CBSX3, MITOCHONDRIAL"/>
    <property type="match status" value="1"/>
</dbReference>
<dbReference type="Pfam" id="PF00571">
    <property type="entry name" value="CBS"/>
    <property type="match status" value="2"/>
</dbReference>
<dbReference type="InterPro" id="IPR046342">
    <property type="entry name" value="CBS_dom_sf"/>
</dbReference>
<dbReference type="EMBL" id="QXDJ01000007">
    <property type="protein sequence ID" value="RII32521.1"/>
    <property type="molecule type" value="Genomic_DNA"/>
</dbReference>
<evidence type="ECO:0000313" key="5">
    <source>
        <dbReference type="EMBL" id="RII32521.1"/>
    </source>
</evidence>
<dbReference type="EMBL" id="MZGT01000026">
    <property type="protein sequence ID" value="OPJ62053.1"/>
    <property type="molecule type" value="Genomic_DNA"/>
</dbReference>
<accession>A0A1V4IQ66</accession>
<reference evidence="4 6" key="1">
    <citation type="submission" date="2017-03" db="EMBL/GenBank/DDBJ databases">
        <title>Genome sequence of Clostridium chromiireducens DSM 23318.</title>
        <authorList>
            <person name="Poehlein A."/>
            <person name="Daniel R."/>
        </authorList>
    </citation>
    <scope>NUCLEOTIDE SEQUENCE [LARGE SCALE GENOMIC DNA]</scope>
    <source>
        <strain evidence="4 6">DSM 23318</strain>
    </source>
</reference>
<dbReference type="PROSITE" id="PS51371">
    <property type="entry name" value="CBS"/>
    <property type="match status" value="1"/>
</dbReference>
<dbReference type="Proteomes" id="UP000265930">
    <property type="component" value="Unassembled WGS sequence"/>
</dbReference>
<name>A0A1V4IQ66_9CLOT</name>
<comment type="caution">
    <text evidence="4">The sequence shown here is derived from an EMBL/GenBank/DDBJ whole genome shotgun (WGS) entry which is preliminary data.</text>
</comment>
<dbReference type="InterPro" id="IPR000644">
    <property type="entry name" value="CBS_dom"/>
</dbReference>
<evidence type="ECO:0000256" key="2">
    <source>
        <dbReference type="PROSITE-ProRule" id="PRU00703"/>
    </source>
</evidence>
<dbReference type="OrthoDB" id="384703at2"/>
<evidence type="ECO:0000313" key="4">
    <source>
        <dbReference type="EMBL" id="OPJ62053.1"/>
    </source>
</evidence>
<dbReference type="SMART" id="SM00116">
    <property type="entry name" value="CBS"/>
    <property type="match status" value="1"/>
</dbReference>
<keyword evidence="1 2" id="KW-0129">CBS domain</keyword>
<proteinExistence type="predicted"/>
<evidence type="ECO:0000259" key="3">
    <source>
        <dbReference type="PROSITE" id="PS51371"/>
    </source>
</evidence>
<gene>
    <name evidence="4" type="ORF">CLCHR_21890</name>
    <name evidence="5" type="ORF">D2A34_22910</name>
</gene>
<dbReference type="Gene3D" id="3.10.580.10">
    <property type="entry name" value="CBS-domain"/>
    <property type="match status" value="1"/>
</dbReference>
<sequence length="149" mass="17285">MNIAFFLTPKNEVICENQDATMRQVMERMEHHGYTAIPIINREGKYVGTLTEGDLLWKLKNTNNLNFKNTESVRVKDIQRRINHKSVSITSNIESLISLAESQNFVPVTDDNGTFIGIIKRSDIINYCFNEMEKRKALEVQQFSMYYEG</sequence>
<dbReference type="InterPro" id="IPR051257">
    <property type="entry name" value="Diverse_CBS-Domain"/>
</dbReference>
<dbReference type="Proteomes" id="UP000191056">
    <property type="component" value="Unassembled WGS sequence"/>
</dbReference>
<feature type="domain" description="CBS" evidence="3">
    <location>
        <begin position="7"/>
        <end position="65"/>
    </location>
</feature>
<dbReference type="SUPFAM" id="SSF54631">
    <property type="entry name" value="CBS-domain pair"/>
    <property type="match status" value="1"/>
</dbReference>
<dbReference type="PANTHER" id="PTHR43080:SF26">
    <property type="entry name" value="REGULATORY PROTEIN"/>
    <property type="match status" value="1"/>
</dbReference>